<dbReference type="PANTHER" id="PTHR33130:SF41">
    <property type="entry name" value="NEUROFILAMENT HEAVY POLYPEPTIDE-LIKE"/>
    <property type="match status" value="1"/>
</dbReference>
<evidence type="ECO:0000256" key="1">
    <source>
        <dbReference type="SAM" id="MobiDB-lite"/>
    </source>
</evidence>
<feature type="compositionally biased region" description="Low complexity" evidence="1">
    <location>
        <begin position="30"/>
        <end position="53"/>
    </location>
</feature>
<feature type="region of interest" description="Disordered" evidence="1">
    <location>
        <begin position="253"/>
        <end position="294"/>
    </location>
</feature>
<evidence type="ECO:0000313" key="3">
    <source>
        <dbReference type="Proteomes" id="UP001161247"/>
    </source>
</evidence>
<feature type="compositionally biased region" description="Basic and acidic residues" evidence="1">
    <location>
        <begin position="215"/>
        <end position="230"/>
    </location>
</feature>
<feature type="compositionally biased region" description="Basic and acidic residues" evidence="1">
    <location>
        <begin position="163"/>
        <end position="175"/>
    </location>
</feature>
<feature type="compositionally biased region" description="Polar residues" evidence="1">
    <location>
        <begin position="111"/>
        <end position="122"/>
    </location>
</feature>
<sequence>MASTVPAKSQPLHNFPLSHLKWSSGHQRPRSSSAAARLASPSPHRSPPFSHGSPQHHSPLRQSVPAIQSQSRGGESTSGTSPVRGGAAGCGEDSGLLGQVRQSPLRPGVSDDSTAPLSSQSPIYDGGKSESSHRIGKPVIEYRRHSRNSVSSNGRNGTFRSSSVDRDDSVVGRPDKKLKAAAALETDNKESRSSKILIKIKPNTSKLAEEVQGEEEGKSVDNEEEGKLLDAFDDEEPLPKIWNLRPRKPIRKSLNLNGSGFKNGGLGMQEKRSQSPQVNPCGHNNRSDNQKKEKRKINFSLLLSREEIEEDMYAMFGSKITRRPKKKQKMALKLLDNIFPGAWLSSVTVDSYKVSEHPAKV</sequence>
<feature type="compositionally biased region" description="Polar residues" evidence="1">
    <location>
        <begin position="65"/>
        <end position="81"/>
    </location>
</feature>
<gene>
    <name evidence="2" type="ORF">OLC1_LOCUS10913</name>
</gene>
<feature type="region of interest" description="Disordered" evidence="1">
    <location>
        <begin position="1"/>
        <end position="175"/>
    </location>
</feature>
<dbReference type="EMBL" id="OX459121">
    <property type="protein sequence ID" value="CAI9101292.1"/>
    <property type="molecule type" value="Genomic_DNA"/>
</dbReference>
<dbReference type="AlphaFoldDB" id="A0AAV1D3W1"/>
<dbReference type="Pfam" id="PF07797">
    <property type="entry name" value="DUF1639"/>
    <property type="match status" value="1"/>
</dbReference>
<keyword evidence="3" id="KW-1185">Reference proteome</keyword>
<reference evidence="2" key="1">
    <citation type="submission" date="2023-03" db="EMBL/GenBank/DDBJ databases">
        <authorList>
            <person name="Julca I."/>
        </authorList>
    </citation>
    <scope>NUCLEOTIDE SEQUENCE</scope>
</reference>
<proteinExistence type="predicted"/>
<organism evidence="2 3">
    <name type="scientific">Oldenlandia corymbosa var. corymbosa</name>
    <dbReference type="NCBI Taxonomy" id="529605"/>
    <lineage>
        <taxon>Eukaryota</taxon>
        <taxon>Viridiplantae</taxon>
        <taxon>Streptophyta</taxon>
        <taxon>Embryophyta</taxon>
        <taxon>Tracheophyta</taxon>
        <taxon>Spermatophyta</taxon>
        <taxon>Magnoliopsida</taxon>
        <taxon>eudicotyledons</taxon>
        <taxon>Gunneridae</taxon>
        <taxon>Pentapetalae</taxon>
        <taxon>asterids</taxon>
        <taxon>lamiids</taxon>
        <taxon>Gentianales</taxon>
        <taxon>Rubiaceae</taxon>
        <taxon>Rubioideae</taxon>
        <taxon>Spermacoceae</taxon>
        <taxon>Hedyotis-Oldenlandia complex</taxon>
        <taxon>Oldenlandia</taxon>
    </lineage>
</organism>
<dbReference type="InterPro" id="IPR012438">
    <property type="entry name" value="DUF1639"/>
</dbReference>
<name>A0AAV1D3W1_OLDCO</name>
<protein>
    <submittedName>
        <fullName evidence="2">OLC1v1038584C1</fullName>
    </submittedName>
</protein>
<feature type="compositionally biased region" description="Low complexity" evidence="1">
    <location>
        <begin position="148"/>
        <end position="162"/>
    </location>
</feature>
<evidence type="ECO:0000313" key="2">
    <source>
        <dbReference type="EMBL" id="CAI9101292.1"/>
    </source>
</evidence>
<feature type="region of interest" description="Disordered" evidence="1">
    <location>
        <begin position="204"/>
        <end position="232"/>
    </location>
</feature>
<accession>A0AAV1D3W1</accession>
<feature type="compositionally biased region" description="Polar residues" evidence="1">
    <location>
        <begin position="274"/>
        <end position="284"/>
    </location>
</feature>
<dbReference type="Proteomes" id="UP001161247">
    <property type="component" value="Chromosome 4"/>
</dbReference>
<dbReference type="PANTHER" id="PTHR33130">
    <property type="entry name" value="PUTATIVE (DUF1639)-RELATED"/>
    <property type="match status" value="1"/>
</dbReference>